<dbReference type="NCBIfam" id="NF001749">
    <property type="entry name" value="PRK00474.1"/>
    <property type="match status" value="1"/>
</dbReference>
<dbReference type="InterPro" id="IPR014721">
    <property type="entry name" value="Ribsml_uS5_D2-typ_fold_subgr"/>
</dbReference>
<reference evidence="9" key="1">
    <citation type="journal article" date="2020" name="bioRxiv">
        <title>A rank-normalized archaeal taxonomy based on genome phylogeny resolves widespread incomplete and uneven classifications.</title>
        <authorList>
            <person name="Rinke C."/>
            <person name="Chuvochina M."/>
            <person name="Mussig A.J."/>
            <person name="Chaumeil P.-A."/>
            <person name="Waite D.W."/>
            <person name="Whitman W.B."/>
            <person name="Parks D.H."/>
            <person name="Hugenholtz P."/>
        </authorList>
    </citation>
    <scope>NUCLEOTIDE SEQUENCE [LARGE SCALE GENOMIC DNA]</scope>
</reference>
<dbReference type="GO" id="GO:0022627">
    <property type="term" value="C:cytosolic small ribosomal subunit"/>
    <property type="evidence" value="ECO:0007669"/>
    <property type="project" value="TreeGrafter"/>
</dbReference>
<evidence type="ECO:0000256" key="6">
    <source>
        <dbReference type="SAM" id="MobiDB-lite"/>
    </source>
</evidence>
<sequence>MTASAKKKTSVARAVIKKGTGKIKINKRALEVVEPVQVREFIREPLEFAPELAGNVDISVDTKGGGFMGQAVAARAAIAKSLLEFRSNEKLKKAFLNYDRMLLVDDPRRVESKKPLGTKARKKKQKSKR</sequence>
<accession>A0A7J4IS72</accession>
<dbReference type="InterPro" id="IPR020574">
    <property type="entry name" value="Ribosomal_uS9_CS"/>
</dbReference>
<name>A0A7J4IS72_9ARCH</name>
<dbReference type="PANTHER" id="PTHR21569:SF16">
    <property type="entry name" value="RIBOSOMAL PROTEIN S16"/>
    <property type="match status" value="1"/>
</dbReference>
<evidence type="ECO:0000313" key="8">
    <source>
        <dbReference type="EMBL" id="MBS3059711.1"/>
    </source>
</evidence>
<protein>
    <recommendedName>
        <fullName evidence="5">30S ribosomal protein S9</fullName>
    </recommendedName>
</protein>
<keyword evidence="2 4" id="KW-0689">Ribosomal protein</keyword>
<dbReference type="PANTHER" id="PTHR21569">
    <property type="entry name" value="RIBOSOMAL PROTEIN S9"/>
    <property type="match status" value="1"/>
</dbReference>
<dbReference type="Gene3D" id="3.30.230.10">
    <property type="match status" value="1"/>
</dbReference>
<evidence type="ECO:0000313" key="9">
    <source>
        <dbReference type="Proteomes" id="UP000577419"/>
    </source>
</evidence>
<dbReference type="AlphaFoldDB" id="A0A7J4IS72"/>
<dbReference type="Proteomes" id="UP000683213">
    <property type="component" value="Unassembled WGS sequence"/>
</dbReference>
<proteinExistence type="inferred from homology"/>
<dbReference type="InterPro" id="IPR000754">
    <property type="entry name" value="Ribosomal_uS9"/>
</dbReference>
<dbReference type="SUPFAM" id="SSF54211">
    <property type="entry name" value="Ribosomal protein S5 domain 2-like"/>
    <property type="match status" value="1"/>
</dbReference>
<evidence type="ECO:0000256" key="4">
    <source>
        <dbReference type="RuleBase" id="RU003815"/>
    </source>
</evidence>
<reference evidence="8" key="3">
    <citation type="submission" date="2021-05" db="EMBL/GenBank/DDBJ databases">
        <title>Protein family content uncovers lineage relationships and bacterial pathway maintenance mechanisms in DPANN archaea.</title>
        <authorList>
            <person name="Castelle C.J."/>
            <person name="Meheust R."/>
            <person name="Jaffe A.L."/>
            <person name="Seitz K."/>
            <person name="Gong X."/>
            <person name="Baker B.J."/>
            <person name="Banfield J.F."/>
        </authorList>
    </citation>
    <scope>NUCLEOTIDE SEQUENCE</scope>
    <source>
        <strain evidence="8">RIFCSPHIGHO2_01_FULL_GW2011_AR10_43_9</strain>
    </source>
</reference>
<dbReference type="GO" id="GO:0003723">
    <property type="term" value="F:RNA binding"/>
    <property type="evidence" value="ECO:0007669"/>
    <property type="project" value="TreeGrafter"/>
</dbReference>
<dbReference type="GO" id="GO:0000462">
    <property type="term" value="P:maturation of SSU-rRNA from tricistronic rRNA transcript (SSU-rRNA, 5.8S rRNA, LSU-rRNA)"/>
    <property type="evidence" value="ECO:0007669"/>
    <property type="project" value="TreeGrafter"/>
</dbReference>
<dbReference type="EMBL" id="DUFG01000017">
    <property type="protein sequence ID" value="HIH08358.1"/>
    <property type="molecule type" value="Genomic_DNA"/>
</dbReference>
<dbReference type="GO" id="GO:0003735">
    <property type="term" value="F:structural constituent of ribosome"/>
    <property type="evidence" value="ECO:0007669"/>
    <property type="project" value="InterPro"/>
</dbReference>
<evidence type="ECO:0000256" key="1">
    <source>
        <dbReference type="ARBA" id="ARBA00005251"/>
    </source>
</evidence>
<reference evidence="8" key="2">
    <citation type="submission" date="2021-03" db="EMBL/GenBank/DDBJ databases">
        <authorList>
            <person name="Jaffe A."/>
        </authorList>
    </citation>
    <scope>NUCLEOTIDE SEQUENCE</scope>
    <source>
        <strain evidence="8">RIFCSPHIGHO2_01_FULL_GW2011_AR10_43_9</strain>
    </source>
</reference>
<gene>
    <name evidence="7" type="ORF">HA237_03240</name>
    <name evidence="8" type="ORF">J4224_04790</name>
</gene>
<dbReference type="Proteomes" id="UP000577419">
    <property type="component" value="Unassembled WGS sequence"/>
</dbReference>
<evidence type="ECO:0000256" key="5">
    <source>
        <dbReference type="RuleBase" id="RU003817"/>
    </source>
</evidence>
<organism evidence="7 9">
    <name type="scientific">Candidatus Iainarchaeum sp</name>
    <dbReference type="NCBI Taxonomy" id="3101447"/>
    <lineage>
        <taxon>Archaea</taxon>
        <taxon>Candidatus Iainarchaeota</taxon>
        <taxon>Candidatus Iainarchaeia</taxon>
        <taxon>Candidatus Iainarchaeales</taxon>
        <taxon>Candidatus Iainarchaeaceae</taxon>
        <taxon>Candidatus Iainarchaeum</taxon>
    </lineage>
</organism>
<keyword evidence="3 4" id="KW-0687">Ribonucleoprotein</keyword>
<dbReference type="PROSITE" id="PS00360">
    <property type="entry name" value="RIBOSOMAL_S9"/>
    <property type="match status" value="1"/>
</dbReference>
<comment type="similarity">
    <text evidence="1 4">Belongs to the universal ribosomal protein uS9 family.</text>
</comment>
<comment type="caution">
    <text evidence="7">The sequence shown here is derived from an EMBL/GenBank/DDBJ whole genome shotgun (WGS) entry which is preliminary data.</text>
</comment>
<dbReference type="EMBL" id="JAGVWF010000070">
    <property type="protein sequence ID" value="MBS3059711.1"/>
    <property type="molecule type" value="Genomic_DNA"/>
</dbReference>
<feature type="region of interest" description="Disordered" evidence="6">
    <location>
        <begin position="109"/>
        <end position="129"/>
    </location>
</feature>
<evidence type="ECO:0000313" key="7">
    <source>
        <dbReference type="EMBL" id="HIH08358.1"/>
    </source>
</evidence>
<feature type="compositionally biased region" description="Basic residues" evidence="6">
    <location>
        <begin position="119"/>
        <end position="129"/>
    </location>
</feature>
<evidence type="ECO:0000256" key="3">
    <source>
        <dbReference type="ARBA" id="ARBA00023274"/>
    </source>
</evidence>
<dbReference type="InterPro" id="IPR020568">
    <property type="entry name" value="Ribosomal_Su5_D2-typ_SF"/>
</dbReference>
<dbReference type="GO" id="GO:0006412">
    <property type="term" value="P:translation"/>
    <property type="evidence" value="ECO:0007669"/>
    <property type="project" value="InterPro"/>
</dbReference>
<dbReference type="Pfam" id="PF00380">
    <property type="entry name" value="Ribosomal_S9"/>
    <property type="match status" value="1"/>
</dbReference>
<evidence type="ECO:0000256" key="2">
    <source>
        <dbReference type="ARBA" id="ARBA00022980"/>
    </source>
</evidence>